<evidence type="ECO:0000313" key="5">
    <source>
        <dbReference type="Proteomes" id="UP001597097"/>
    </source>
</evidence>
<dbReference type="PANTHER" id="PTHR30055">
    <property type="entry name" value="HTH-TYPE TRANSCRIPTIONAL REGULATOR RUTR"/>
    <property type="match status" value="1"/>
</dbReference>
<evidence type="ECO:0000256" key="2">
    <source>
        <dbReference type="PROSITE-ProRule" id="PRU00335"/>
    </source>
</evidence>
<dbReference type="Pfam" id="PF00440">
    <property type="entry name" value="TetR_N"/>
    <property type="match status" value="1"/>
</dbReference>
<feature type="DNA-binding region" description="H-T-H motif" evidence="2">
    <location>
        <begin position="31"/>
        <end position="50"/>
    </location>
</feature>
<dbReference type="InterPro" id="IPR050109">
    <property type="entry name" value="HTH-type_TetR-like_transc_reg"/>
</dbReference>
<dbReference type="Pfam" id="PF13977">
    <property type="entry name" value="TetR_C_6"/>
    <property type="match status" value="1"/>
</dbReference>
<organism evidence="4 5">
    <name type="scientific">Nonomuraea guangzhouensis</name>
    <dbReference type="NCBI Taxonomy" id="1291555"/>
    <lineage>
        <taxon>Bacteria</taxon>
        <taxon>Bacillati</taxon>
        <taxon>Actinomycetota</taxon>
        <taxon>Actinomycetes</taxon>
        <taxon>Streptosporangiales</taxon>
        <taxon>Streptosporangiaceae</taxon>
        <taxon>Nonomuraea</taxon>
    </lineage>
</organism>
<keyword evidence="1 2" id="KW-0238">DNA-binding</keyword>
<reference evidence="5" key="1">
    <citation type="journal article" date="2019" name="Int. J. Syst. Evol. Microbiol.">
        <title>The Global Catalogue of Microorganisms (GCM) 10K type strain sequencing project: providing services to taxonomists for standard genome sequencing and annotation.</title>
        <authorList>
            <consortium name="The Broad Institute Genomics Platform"/>
            <consortium name="The Broad Institute Genome Sequencing Center for Infectious Disease"/>
            <person name="Wu L."/>
            <person name="Ma J."/>
        </authorList>
    </citation>
    <scope>NUCLEOTIDE SEQUENCE [LARGE SCALE GENOMIC DNA]</scope>
    <source>
        <strain evidence="5">CGMCC 1.15399</strain>
    </source>
</reference>
<proteinExistence type="predicted"/>
<protein>
    <submittedName>
        <fullName evidence="4">TetR/AcrR family transcriptional regulator</fullName>
    </submittedName>
</protein>
<dbReference type="PROSITE" id="PS50977">
    <property type="entry name" value="HTH_TETR_2"/>
    <property type="match status" value="1"/>
</dbReference>
<evidence type="ECO:0000259" key="3">
    <source>
        <dbReference type="PROSITE" id="PS50977"/>
    </source>
</evidence>
<sequence length="191" mass="20355">MARKDDREQRRREIAEALLRVAGTGGLHAATMRAVAAEAGVSLHLVQHYFTTKEQLMAFALEHLVARMADRLKGRFAATGSSPREVIEAVLVEALPTDPQSRTFHLIYTSYAVLAMTDPALAALPFLAAPDAMEEFIAGQLGKAGVAEPRLEAVALLAMSAGLGSGVLAGQRSADDALAALRHQLDRLCPS</sequence>
<gene>
    <name evidence="4" type="ORF">ACFSJ0_06670</name>
</gene>
<evidence type="ECO:0000256" key="1">
    <source>
        <dbReference type="ARBA" id="ARBA00023125"/>
    </source>
</evidence>
<dbReference type="EMBL" id="JBHUCM010000005">
    <property type="protein sequence ID" value="MFD1536708.1"/>
    <property type="molecule type" value="Genomic_DNA"/>
</dbReference>
<evidence type="ECO:0000313" key="4">
    <source>
        <dbReference type="EMBL" id="MFD1536708.1"/>
    </source>
</evidence>
<dbReference type="InterPro" id="IPR001647">
    <property type="entry name" value="HTH_TetR"/>
</dbReference>
<accession>A0ABW4G204</accession>
<dbReference type="InterPro" id="IPR039538">
    <property type="entry name" value="BetI_C"/>
</dbReference>
<comment type="caution">
    <text evidence="4">The sequence shown here is derived from an EMBL/GenBank/DDBJ whole genome shotgun (WGS) entry which is preliminary data.</text>
</comment>
<feature type="domain" description="HTH tetR-type" evidence="3">
    <location>
        <begin position="8"/>
        <end position="68"/>
    </location>
</feature>
<name>A0ABW4G204_9ACTN</name>
<dbReference type="RefSeq" id="WP_219530371.1">
    <property type="nucleotide sequence ID" value="NZ_JAHKRM010000008.1"/>
</dbReference>
<dbReference type="PANTHER" id="PTHR30055:SF226">
    <property type="entry name" value="HTH-TYPE TRANSCRIPTIONAL REGULATOR PKSA"/>
    <property type="match status" value="1"/>
</dbReference>
<keyword evidence="5" id="KW-1185">Reference proteome</keyword>
<dbReference type="Proteomes" id="UP001597097">
    <property type="component" value="Unassembled WGS sequence"/>
</dbReference>